<gene>
    <name evidence="4" type="ORF">SAMN05444271_10846</name>
</gene>
<dbReference type="OrthoDB" id="43333at2157"/>
<evidence type="ECO:0000313" key="4">
    <source>
        <dbReference type="EMBL" id="SEI79193.1"/>
    </source>
</evidence>
<dbReference type="PANTHER" id="PTHR43080:SF2">
    <property type="entry name" value="CBS DOMAIN-CONTAINING PROTEIN"/>
    <property type="match status" value="1"/>
</dbReference>
<dbReference type="Gene3D" id="3.10.580.10">
    <property type="entry name" value="CBS-domain"/>
    <property type="match status" value="1"/>
</dbReference>
<keyword evidence="5" id="KW-1185">Reference proteome</keyword>
<dbReference type="InterPro" id="IPR051257">
    <property type="entry name" value="Diverse_CBS-Domain"/>
</dbReference>
<reference evidence="4 5" key="1">
    <citation type="submission" date="2016-10" db="EMBL/GenBank/DDBJ databases">
        <authorList>
            <person name="de Groot N.N."/>
        </authorList>
    </citation>
    <scope>NUCLEOTIDE SEQUENCE [LARGE SCALE GENOMIC DNA]</scope>
    <source>
        <strain evidence="4 5">DSM 22187</strain>
    </source>
</reference>
<dbReference type="SMART" id="SM00116">
    <property type="entry name" value="CBS"/>
    <property type="match status" value="2"/>
</dbReference>
<dbReference type="SUPFAM" id="SSF54631">
    <property type="entry name" value="CBS-domain pair"/>
    <property type="match status" value="1"/>
</dbReference>
<feature type="domain" description="CBS" evidence="3">
    <location>
        <begin position="13"/>
        <end position="66"/>
    </location>
</feature>
<accession>A0A2H4Q395</accession>
<name>A0A1H6TGI6_9EURY</name>
<dbReference type="RefSeq" id="WP_089671836.1">
    <property type="nucleotide sequence ID" value="NZ_CP024845.1"/>
</dbReference>
<dbReference type="Proteomes" id="UP000198888">
    <property type="component" value="Unassembled WGS sequence"/>
</dbReference>
<sequence length="126" mass="13370">MPTEVTHTVEELMSEPIITVSSEITVRDAARTMQDHEINALFVPGAEAGIVTSSDIVAAVAETGDTAELTVADIMTSPVERVPRSLPLGEAAAMMINFDIKHLPVVDDDNDYVGIVSSTDVTMSLA</sequence>
<organism evidence="4 5">
    <name type="scientific">Halohasta litchfieldiae</name>
    <dbReference type="NCBI Taxonomy" id="1073996"/>
    <lineage>
        <taxon>Archaea</taxon>
        <taxon>Methanobacteriati</taxon>
        <taxon>Methanobacteriota</taxon>
        <taxon>Stenosarchaea group</taxon>
        <taxon>Halobacteria</taxon>
        <taxon>Halobacteriales</taxon>
        <taxon>Haloferacaceae</taxon>
        <taxon>Halohasta</taxon>
    </lineage>
</organism>
<dbReference type="STRING" id="1073996.SAMN05444271_10846"/>
<evidence type="ECO:0000256" key="2">
    <source>
        <dbReference type="PROSITE-ProRule" id="PRU00703"/>
    </source>
</evidence>
<proteinExistence type="predicted"/>
<dbReference type="KEGG" id="hae:halTADL_2085"/>
<evidence type="ECO:0000259" key="3">
    <source>
        <dbReference type="PROSITE" id="PS51371"/>
    </source>
</evidence>
<dbReference type="PANTHER" id="PTHR43080">
    <property type="entry name" value="CBS DOMAIN-CONTAINING PROTEIN CBSX3, MITOCHONDRIAL"/>
    <property type="match status" value="1"/>
</dbReference>
<evidence type="ECO:0000256" key="1">
    <source>
        <dbReference type="ARBA" id="ARBA00023122"/>
    </source>
</evidence>
<feature type="domain" description="CBS" evidence="3">
    <location>
        <begin position="75"/>
        <end position="126"/>
    </location>
</feature>
<keyword evidence="1 2" id="KW-0129">CBS domain</keyword>
<dbReference type="EMBL" id="FNYR01000008">
    <property type="protein sequence ID" value="SEI79193.1"/>
    <property type="molecule type" value="Genomic_DNA"/>
</dbReference>
<dbReference type="InterPro" id="IPR046342">
    <property type="entry name" value="CBS_dom_sf"/>
</dbReference>
<dbReference type="Pfam" id="PF00571">
    <property type="entry name" value="CBS"/>
    <property type="match status" value="2"/>
</dbReference>
<dbReference type="InterPro" id="IPR000644">
    <property type="entry name" value="CBS_dom"/>
</dbReference>
<dbReference type="GeneID" id="35002861"/>
<protein>
    <submittedName>
        <fullName evidence="4">IMP dehydrogenase</fullName>
    </submittedName>
</protein>
<accession>A0A1H6TGI6</accession>
<evidence type="ECO:0000313" key="5">
    <source>
        <dbReference type="Proteomes" id="UP000198888"/>
    </source>
</evidence>
<dbReference type="AlphaFoldDB" id="A0A1H6TGI6"/>
<dbReference type="PROSITE" id="PS51371">
    <property type="entry name" value="CBS"/>
    <property type="match status" value="2"/>
</dbReference>